<protein>
    <recommendedName>
        <fullName evidence="2">Fibronectin type-III domain-containing protein</fullName>
    </recommendedName>
</protein>
<dbReference type="InterPro" id="IPR013783">
    <property type="entry name" value="Ig-like_fold"/>
</dbReference>
<comment type="caution">
    <text evidence="3">The sequence shown here is derived from an EMBL/GenBank/DDBJ whole genome shotgun (WGS) entry which is preliminary data.</text>
</comment>
<dbReference type="PROSITE" id="PS50853">
    <property type="entry name" value="FN3"/>
    <property type="match status" value="2"/>
</dbReference>
<dbReference type="Gene3D" id="2.60.40.10">
    <property type="entry name" value="Immunoglobulins"/>
    <property type="match status" value="4"/>
</dbReference>
<keyword evidence="1" id="KW-0732">Signal</keyword>
<evidence type="ECO:0000259" key="2">
    <source>
        <dbReference type="PROSITE" id="PS50853"/>
    </source>
</evidence>
<proteinExistence type="predicted"/>
<reference evidence="4" key="1">
    <citation type="journal article" date="2019" name="Int. J. Syst. Evol. Microbiol.">
        <title>The Global Catalogue of Microorganisms (GCM) 10K type strain sequencing project: providing services to taxonomists for standard genome sequencing and annotation.</title>
        <authorList>
            <consortium name="The Broad Institute Genomics Platform"/>
            <consortium name="The Broad Institute Genome Sequencing Center for Infectious Disease"/>
            <person name="Wu L."/>
            <person name="Ma J."/>
        </authorList>
    </citation>
    <scope>NUCLEOTIDE SEQUENCE [LARGE SCALE GENOMIC DNA]</scope>
    <source>
        <strain evidence="4">KCTC 52924</strain>
    </source>
</reference>
<dbReference type="RefSeq" id="WP_251806159.1">
    <property type="nucleotide sequence ID" value="NZ_CP166679.1"/>
</dbReference>
<feature type="domain" description="Fibronectin type-III" evidence="2">
    <location>
        <begin position="497"/>
        <end position="594"/>
    </location>
</feature>
<feature type="domain" description="Fibronectin type-III" evidence="2">
    <location>
        <begin position="304"/>
        <end position="400"/>
    </location>
</feature>
<keyword evidence="4" id="KW-1185">Reference proteome</keyword>
<dbReference type="InterPro" id="IPR036116">
    <property type="entry name" value="FN3_sf"/>
</dbReference>
<dbReference type="InterPro" id="IPR003961">
    <property type="entry name" value="FN3_dom"/>
</dbReference>
<gene>
    <name evidence="3" type="ORF">ACFS1K_14335</name>
</gene>
<organism evidence="3 4">
    <name type="scientific">Arenibacter antarcticus</name>
    <dbReference type="NCBI Taxonomy" id="2040469"/>
    <lineage>
        <taxon>Bacteria</taxon>
        <taxon>Pseudomonadati</taxon>
        <taxon>Bacteroidota</taxon>
        <taxon>Flavobacteriia</taxon>
        <taxon>Flavobacteriales</taxon>
        <taxon>Flavobacteriaceae</taxon>
        <taxon>Arenibacter</taxon>
    </lineage>
</organism>
<dbReference type="SUPFAM" id="SSF49265">
    <property type="entry name" value="Fibronectin type III"/>
    <property type="match status" value="2"/>
</dbReference>
<accession>A0ABW5VI38</accession>
<sequence>MKHVLPFLLLMISLANAQENPAVQIIARSLPNKVLLRWAVDQPLAWKKANEYGFLIEKSTISRNGEAVVPIERQQLASNPLKPRPLEEWETLAVSDQNAAVLAQALYGDSFITESPSNAMGKIYAVNDELEQRFTFALLAAEQNFEAAKLAGWAFEDNNVASGEKYVYKITVAIPLENTLDIEEGSVFASPDIYEKLPKPIGLSAVFGDENVMLNWNFNLLQHLYTNYIIERSDDNKTFSRLNGVPLFNAQESTGMEEVSLHYTDSIPNNTDFYYRVRGKTAFGETGPATEPLMGKATKNLGFVPRIYRKEIPTENTAILYWEFDEEGNDLITGFEVRRANNEKGPFETVETGLPATERKTNVTNLQRINYFTVVALGRNGLESESYATMVQPIDSTPPIPPIGLQGIMDSTGIVKIRWTKNIEMDLGGYRIFKSNNPNVEFSELTNTTLRGETFTDTVPLKNLNRKVYYKIAAEDLRYNRSGFSEILTVDKPDMVPPASPLLNNYEVTAEGIILSWIPSSSVDVASHIVYRKYGSEEEKEWEKIVESFTVNDTLFYDTTVHDSGLYNYTVIAKDSVGLESLPAKPVSVVWNGKTIHEDDIKFQGNVNRELRFINLSWKVKASNVIEFRLYRGINEHQLKLYKTLNGDSKGFNDTDLEINTDYTYGLQLVLKGGLTSLIKEINLKY</sequence>
<feature type="signal peptide" evidence="1">
    <location>
        <begin position="1"/>
        <end position="17"/>
    </location>
</feature>
<evidence type="ECO:0000313" key="4">
    <source>
        <dbReference type="Proteomes" id="UP001597532"/>
    </source>
</evidence>
<dbReference type="Proteomes" id="UP001597532">
    <property type="component" value="Unassembled WGS sequence"/>
</dbReference>
<feature type="chain" id="PRO_5045380087" description="Fibronectin type-III domain-containing protein" evidence="1">
    <location>
        <begin position="18"/>
        <end position="686"/>
    </location>
</feature>
<evidence type="ECO:0000256" key="1">
    <source>
        <dbReference type="SAM" id="SignalP"/>
    </source>
</evidence>
<dbReference type="EMBL" id="JBHUOK010000032">
    <property type="protein sequence ID" value="MFD2790950.1"/>
    <property type="molecule type" value="Genomic_DNA"/>
</dbReference>
<evidence type="ECO:0000313" key="3">
    <source>
        <dbReference type="EMBL" id="MFD2790950.1"/>
    </source>
</evidence>
<name>A0ABW5VI38_9FLAO</name>